<evidence type="ECO:0000313" key="9">
    <source>
        <dbReference type="EMBL" id="QEO16641.1"/>
    </source>
</evidence>
<comment type="pathway">
    <text evidence="7">Bacterial outer membrane biogenesis; LPS lipid A biosynthesis.</text>
</comment>
<dbReference type="KEGG" id="acek:FLP30_01820"/>
<dbReference type="Gene3D" id="3.40.1390.10">
    <property type="entry name" value="MurE/MurF, N-terminal domain"/>
    <property type="match status" value="1"/>
</dbReference>
<dbReference type="Pfam" id="PF00132">
    <property type="entry name" value="Hexapep"/>
    <property type="match status" value="1"/>
</dbReference>
<accession>A0A5C1YL65</accession>
<comment type="function">
    <text evidence="7">Catalyzes the N-acylation of UDP-3-O-acylglucosamine using 3-hydroxyacyl-ACP as the acyl donor. Is involved in the biosynthesis of lipid A, a phosphorylated glycolipid that anchors the lipopolysaccharide to the outer membrane of the cell.</text>
</comment>
<dbReference type="NCBIfam" id="TIGR01853">
    <property type="entry name" value="lipid_A_lpxD"/>
    <property type="match status" value="1"/>
</dbReference>
<feature type="active site" description="Proton acceptor" evidence="7">
    <location>
        <position position="264"/>
    </location>
</feature>
<dbReference type="EC" id="2.3.1.191" evidence="7"/>
<dbReference type="EMBL" id="CP043506">
    <property type="protein sequence ID" value="QEO16641.1"/>
    <property type="molecule type" value="Genomic_DNA"/>
</dbReference>
<dbReference type="HAMAP" id="MF_00523">
    <property type="entry name" value="LpxD"/>
    <property type="match status" value="1"/>
</dbReference>
<dbReference type="InterPro" id="IPR001451">
    <property type="entry name" value="Hexapep"/>
</dbReference>
<reference evidence="9 10" key="1">
    <citation type="submission" date="2019-09" db="EMBL/GenBank/DDBJ databases">
        <title>Genome sequencing of strain KACC 21233.</title>
        <authorList>
            <person name="Heo J."/>
            <person name="Kim S.-J."/>
            <person name="Kim J.-S."/>
            <person name="Hong S.-B."/>
            <person name="Kwon S.-W."/>
        </authorList>
    </citation>
    <scope>NUCLEOTIDE SEQUENCE [LARGE SCALE GENOMIC DNA]</scope>
    <source>
        <strain evidence="9 10">KACC 21233</strain>
    </source>
</reference>
<comment type="similarity">
    <text evidence="7">Belongs to the transferase hexapeptide repeat family. LpxD subfamily.</text>
</comment>
<evidence type="ECO:0000256" key="6">
    <source>
        <dbReference type="ARBA" id="ARBA00023315"/>
    </source>
</evidence>
<dbReference type="InterPro" id="IPR011004">
    <property type="entry name" value="Trimer_LpxA-like_sf"/>
</dbReference>
<feature type="domain" description="UDP-3-O-[3-hydroxymyristoyl] glucosamine N-acyltransferase non-repeat region" evidence="8">
    <location>
        <begin position="50"/>
        <end position="115"/>
    </location>
</feature>
<dbReference type="InterPro" id="IPR007691">
    <property type="entry name" value="LpxD"/>
</dbReference>
<keyword evidence="4 7" id="KW-0677">Repeat</keyword>
<keyword evidence="5 7" id="KW-0443">Lipid metabolism</keyword>
<dbReference type="GO" id="GO:0016020">
    <property type="term" value="C:membrane"/>
    <property type="evidence" value="ECO:0007669"/>
    <property type="project" value="GOC"/>
</dbReference>
<dbReference type="RefSeq" id="WP_149278082.1">
    <property type="nucleotide sequence ID" value="NZ_CP043506.1"/>
</dbReference>
<dbReference type="Pfam" id="PF04613">
    <property type="entry name" value="LpxD"/>
    <property type="match status" value="1"/>
</dbReference>
<keyword evidence="6 7" id="KW-0012">Acyltransferase</keyword>
<proteinExistence type="inferred from homology"/>
<dbReference type="GO" id="GO:0016410">
    <property type="term" value="F:N-acyltransferase activity"/>
    <property type="evidence" value="ECO:0007669"/>
    <property type="project" value="InterPro"/>
</dbReference>
<evidence type="ECO:0000256" key="2">
    <source>
        <dbReference type="ARBA" id="ARBA00022556"/>
    </source>
</evidence>
<keyword evidence="3 7" id="KW-0808">Transferase</keyword>
<evidence type="ECO:0000256" key="5">
    <source>
        <dbReference type="ARBA" id="ARBA00023098"/>
    </source>
</evidence>
<keyword evidence="10" id="KW-1185">Reference proteome</keyword>
<protein>
    <recommendedName>
        <fullName evidence="7">UDP-3-O-acylglucosamine N-acyltransferase</fullName>
        <ecNumber evidence="7">2.3.1.191</ecNumber>
    </recommendedName>
</protein>
<dbReference type="PANTHER" id="PTHR43378:SF2">
    <property type="entry name" value="UDP-3-O-ACYLGLUCOSAMINE N-ACYLTRANSFERASE 1, MITOCHONDRIAL-RELATED"/>
    <property type="match status" value="1"/>
</dbReference>
<dbReference type="SUPFAM" id="SSF51161">
    <property type="entry name" value="Trimeric LpxA-like enzymes"/>
    <property type="match status" value="1"/>
</dbReference>
<comment type="catalytic activity">
    <reaction evidence="7">
        <text>a UDP-3-O-[(3R)-3-hydroxyacyl]-alpha-D-glucosamine + a (3R)-hydroxyacyl-[ACP] = a UDP-2-N,3-O-bis[(3R)-3-hydroxyacyl]-alpha-D-glucosamine + holo-[ACP] + H(+)</text>
        <dbReference type="Rhea" id="RHEA:53836"/>
        <dbReference type="Rhea" id="RHEA-COMP:9685"/>
        <dbReference type="Rhea" id="RHEA-COMP:9945"/>
        <dbReference type="ChEBI" id="CHEBI:15378"/>
        <dbReference type="ChEBI" id="CHEBI:64479"/>
        <dbReference type="ChEBI" id="CHEBI:78827"/>
        <dbReference type="ChEBI" id="CHEBI:137740"/>
        <dbReference type="ChEBI" id="CHEBI:137748"/>
        <dbReference type="EC" id="2.3.1.191"/>
    </reaction>
</comment>
<dbReference type="InterPro" id="IPR020573">
    <property type="entry name" value="UDP_GlcNAc_AcTrfase_non-rep"/>
</dbReference>
<dbReference type="OrthoDB" id="9784739at2"/>
<dbReference type="NCBIfam" id="NF002060">
    <property type="entry name" value="PRK00892.1"/>
    <property type="match status" value="1"/>
</dbReference>
<evidence type="ECO:0000259" key="8">
    <source>
        <dbReference type="Pfam" id="PF04613"/>
    </source>
</evidence>
<gene>
    <name evidence="7 9" type="primary">lpxD</name>
    <name evidence="9" type="ORF">FLP30_01820</name>
</gene>
<evidence type="ECO:0000256" key="1">
    <source>
        <dbReference type="ARBA" id="ARBA00022516"/>
    </source>
</evidence>
<dbReference type="GO" id="GO:0103118">
    <property type="term" value="F:UDP-3-O-[(3R)-3-hydroxyacyl]-glucosamine N-acyltransferase activity"/>
    <property type="evidence" value="ECO:0007669"/>
    <property type="project" value="UniProtKB-EC"/>
</dbReference>
<dbReference type="AlphaFoldDB" id="A0A5C1YL65"/>
<evidence type="ECO:0000256" key="4">
    <source>
        <dbReference type="ARBA" id="ARBA00022737"/>
    </source>
</evidence>
<dbReference type="UniPathway" id="UPA00973"/>
<organism evidence="9 10">
    <name type="scientific">Acetobacter vaccinii</name>
    <dbReference type="NCBI Taxonomy" id="2592655"/>
    <lineage>
        <taxon>Bacteria</taxon>
        <taxon>Pseudomonadati</taxon>
        <taxon>Pseudomonadota</taxon>
        <taxon>Alphaproteobacteria</taxon>
        <taxon>Acetobacterales</taxon>
        <taxon>Acetobacteraceae</taxon>
        <taxon>Acetobacter</taxon>
    </lineage>
</organism>
<sequence>MTPGKGTSTAADPRFFTCAGPFDGAALASAAGAELLDRKDGGVAPQGGYTSIAPLQAAGGTDVSFLDNRRYAPLLDDTRAGLVIVAPAFVARVPSHCAALVTATPYLAWSRVARLFHPRPAAQPGVHPTASIAPTAKVDATAQIGAFVVVGDRAEIGAGSLVDAHTVIGDGVVLGQDCRIGSHVSITHALVGDRVTILPGARIGQDGFGFAVGPAGFESVPQLGRVLLEDDVEIGANSTIDRGSVNDTVIGAGSRLDNLVQIGHNARLGRCCIVVSQAGISGSTVLEDYVTVAAQAGLIGHIRIGTKARIGAQCGVMSDVESGADVIGSPAMPFREFFRNVAVLRKLSKKGSGSAQDDSGKA</sequence>
<comment type="subunit">
    <text evidence="7">Homotrimer.</text>
</comment>
<evidence type="ECO:0000313" key="10">
    <source>
        <dbReference type="Proteomes" id="UP000324536"/>
    </source>
</evidence>
<dbReference type="Proteomes" id="UP000324536">
    <property type="component" value="Chromosome"/>
</dbReference>
<evidence type="ECO:0000256" key="3">
    <source>
        <dbReference type="ARBA" id="ARBA00022679"/>
    </source>
</evidence>
<dbReference type="PANTHER" id="PTHR43378">
    <property type="entry name" value="UDP-3-O-ACYLGLUCOSAMINE N-ACYLTRANSFERASE"/>
    <property type="match status" value="1"/>
</dbReference>
<dbReference type="Gene3D" id="2.160.10.10">
    <property type="entry name" value="Hexapeptide repeat proteins"/>
    <property type="match status" value="1"/>
</dbReference>
<evidence type="ECO:0000256" key="7">
    <source>
        <dbReference type="HAMAP-Rule" id="MF_00523"/>
    </source>
</evidence>
<keyword evidence="2 7" id="KW-0441">Lipid A biosynthesis</keyword>
<keyword evidence="1 7" id="KW-0444">Lipid biosynthesis</keyword>
<dbReference type="CDD" id="cd03352">
    <property type="entry name" value="LbH_LpxD"/>
    <property type="match status" value="1"/>
</dbReference>
<dbReference type="GO" id="GO:0009245">
    <property type="term" value="P:lipid A biosynthetic process"/>
    <property type="evidence" value="ECO:0007669"/>
    <property type="project" value="UniProtKB-UniRule"/>
</dbReference>
<name>A0A5C1YL65_9PROT</name>